<protein>
    <submittedName>
        <fullName evidence="1">TAXI family TRAP transporter solute-binding subunit</fullName>
    </submittedName>
</protein>
<dbReference type="RefSeq" id="WP_379913899.1">
    <property type="nucleotide sequence ID" value="NZ_JBHSWE010000002.1"/>
</dbReference>
<accession>A0ABW2A9N4</accession>
<dbReference type="PANTHER" id="PTHR42941:SF1">
    <property type="entry name" value="SLL1037 PROTEIN"/>
    <property type="match status" value="1"/>
</dbReference>
<name>A0ABW2A9N4_9GAMM</name>
<dbReference type="Proteomes" id="UP001596422">
    <property type="component" value="Unassembled WGS sequence"/>
</dbReference>
<dbReference type="EMBL" id="JBHSWE010000002">
    <property type="protein sequence ID" value="MFC6674178.1"/>
    <property type="molecule type" value="Genomic_DNA"/>
</dbReference>
<dbReference type="NCBIfam" id="TIGR02122">
    <property type="entry name" value="TRAP_TAXI"/>
    <property type="match status" value="1"/>
</dbReference>
<dbReference type="Gene3D" id="3.40.190.10">
    <property type="entry name" value="Periplasmic binding protein-like II"/>
    <property type="match status" value="2"/>
</dbReference>
<gene>
    <name evidence="1" type="ORF">ACFQDL_31785</name>
</gene>
<evidence type="ECO:0000313" key="2">
    <source>
        <dbReference type="Proteomes" id="UP001596422"/>
    </source>
</evidence>
<dbReference type="PANTHER" id="PTHR42941">
    <property type="entry name" value="SLL1037 PROTEIN"/>
    <property type="match status" value="1"/>
</dbReference>
<dbReference type="InterPro" id="IPR011852">
    <property type="entry name" value="TRAP_TAXI"/>
</dbReference>
<reference evidence="2" key="1">
    <citation type="journal article" date="2019" name="Int. J. Syst. Evol. Microbiol.">
        <title>The Global Catalogue of Microorganisms (GCM) 10K type strain sequencing project: providing services to taxonomists for standard genome sequencing and annotation.</title>
        <authorList>
            <consortium name="The Broad Institute Genomics Platform"/>
            <consortium name="The Broad Institute Genome Sequencing Center for Infectious Disease"/>
            <person name="Wu L."/>
            <person name="Ma J."/>
        </authorList>
    </citation>
    <scope>NUCLEOTIDE SEQUENCE [LARGE SCALE GENOMIC DNA]</scope>
    <source>
        <strain evidence="2">NBRC 111756</strain>
    </source>
</reference>
<proteinExistence type="predicted"/>
<dbReference type="Pfam" id="PF16868">
    <property type="entry name" value="NMT1_3"/>
    <property type="match status" value="1"/>
</dbReference>
<dbReference type="SUPFAM" id="SSF53850">
    <property type="entry name" value="Periplasmic binding protein-like II"/>
    <property type="match status" value="1"/>
</dbReference>
<comment type="caution">
    <text evidence="1">The sequence shown here is derived from an EMBL/GenBank/DDBJ whole genome shotgun (WGS) entry which is preliminary data.</text>
</comment>
<sequence length="260" mass="28653">MAEYFHYRDSGGSLANLQGVGRRKIDIAYSFAMDVTAAHRGTLSFEGRPIQGVRAIMSTNSAYLSTVAKPDIKSYRDLAGKAVAPGRAGMTGLATFRNVVGEFGIADQLKEINTDYPEMSGLFKDGVVSAATVIGSIPHSTINEILSSTQGHLLGIEDEVLERLIEKYNYERMVIPAGTFQGQNKEVVTAGSVTQVVTHADVPDEWIYQLTKTSWENRMRLVQAHPSYKELTEEMVLTGIRIPLHPGAERYWREIGLLTS</sequence>
<evidence type="ECO:0000313" key="1">
    <source>
        <dbReference type="EMBL" id="MFC6674178.1"/>
    </source>
</evidence>
<organism evidence="1 2">
    <name type="scientific">Marinobacterium aestuariivivens</name>
    <dbReference type="NCBI Taxonomy" id="1698799"/>
    <lineage>
        <taxon>Bacteria</taxon>
        <taxon>Pseudomonadati</taxon>
        <taxon>Pseudomonadota</taxon>
        <taxon>Gammaproteobacteria</taxon>
        <taxon>Oceanospirillales</taxon>
        <taxon>Oceanospirillaceae</taxon>
        <taxon>Marinobacterium</taxon>
    </lineage>
</organism>
<keyword evidence="2" id="KW-1185">Reference proteome</keyword>